<organism evidence="1 2">
    <name type="scientific">Pseudomonas syringae pv. maculicola</name>
    <dbReference type="NCBI Taxonomy" id="59511"/>
    <lineage>
        <taxon>Bacteria</taxon>
        <taxon>Pseudomonadati</taxon>
        <taxon>Pseudomonadota</taxon>
        <taxon>Gammaproteobacteria</taxon>
        <taxon>Pseudomonadales</taxon>
        <taxon>Pseudomonadaceae</taxon>
        <taxon>Pseudomonas</taxon>
    </lineage>
</organism>
<feature type="non-terminal residue" evidence="1">
    <location>
        <position position="31"/>
    </location>
</feature>
<name>A0A3M3APW8_PSEYM</name>
<dbReference type="SUPFAM" id="SSF51395">
    <property type="entry name" value="FMN-linked oxidoreductases"/>
    <property type="match status" value="1"/>
</dbReference>
<evidence type="ECO:0000313" key="2">
    <source>
        <dbReference type="Proteomes" id="UP000282378"/>
    </source>
</evidence>
<reference evidence="1 2" key="1">
    <citation type="submission" date="2018-08" db="EMBL/GenBank/DDBJ databases">
        <title>Recombination of ecologically and evolutionarily significant loci maintains genetic cohesion in the Pseudomonas syringae species complex.</title>
        <authorList>
            <person name="Dillon M."/>
            <person name="Thakur S."/>
            <person name="Almeida R.N.D."/>
            <person name="Weir B.S."/>
            <person name="Guttman D.S."/>
        </authorList>
    </citation>
    <scope>NUCLEOTIDE SEQUENCE [LARGE SCALE GENOMIC DNA]</scope>
    <source>
        <strain evidence="1 2">88_10</strain>
    </source>
</reference>
<sequence length="31" mass="3332">MSAAALFTPFRLGGLELSSRVVMAPMTRSFS</sequence>
<comment type="caution">
    <text evidence="1">The sequence shown here is derived from an EMBL/GenBank/DDBJ whole genome shotgun (WGS) entry which is preliminary data.</text>
</comment>
<protein>
    <submittedName>
        <fullName evidence="1">Uncharacterized protein</fullName>
    </submittedName>
</protein>
<dbReference type="Proteomes" id="UP000282378">
    <property type="component" value="Unassembled WGS sequence"/>
</dbReference>
<dbReference type="EMBL" id="RBNL01000414">
    <property type="protein sequence ID" value="RMM02411.1"/>
    <property type="molecule type" value="Genomic_DNA"/>
</dbReference>
<accession>A0A3M3APW8</accession>
<dbReference type="AlphaFoldDB" id="A0A3M3APW8"/>
<gene>
    <name evidence="1" type="ORF">APX70_07025</name>
</gene>
<dbReference type="Gene3D" id="3.20.20.70">
    <property type="entry name" value="Aldolase class I"/>
    <property type="match status" value="1"/>
</dbReference>
<evidence type="ECO:0000313" key="1">
    <source>
        <dbReference type="EMBL" id="RMM02411.1"/>
    </source>
</evidence>
<dbReference type="InterPro" id="IPR013785">
    <property type="entry name" value="Aldolase_TIM"/>
</dbReference>
<proteinExistence type="predicted"/>